<evidence type="ECO:0000256" key="1">
    <source>
        <dbReference type="SAM" id="Phobius"/>
    </source>
</evidence>
<dbReference type="RefSeq" id="WP_092013877.1">
    <property type="nucleotide sequence ID" value="NZ_FOXH01000003.1"/>
</dbReference>
<evidence type="ECO:0000313" key="2">
    <source>
        <dbReference type="EMBL" id="SFP42516.1"/>
    </source>
</evidence>
<protein>
    <submittedName>
        <fullName evidence="2">Uncharacterized protein</fullName>
    </submittedName>
</protein>
<evidence type="ECO:0000313" key="3">
    <source>
        <dbReference type="Proteomes" id="UP000199306"/>
    </source>
</evidence>
<dbReference type="EMBL" id="FOXH01000003">
    <property type="protein sequence ID" value="SFP42516.1"/>
    <property type="molecule type" value="Genomic_DNA"/>
</dbReference>
<sequence>MKVKYILRGIFIGLLIVIAGSLLAYKFFTYQYEKEHYNITSLSITDIEKDTAIGLRVNSRSIVFAAVRVKGKINENCELQLTTKPLKILRKGSSTYEIYGGDTLRIPLERGEVDFKRTFDWFHDKTFLHFKHLKATEGNLDISVNLADSP</sequence>
<keyword evidence="1" id="KW-1133">Transmembrane helix</keyword>
<keyword evidence="1" id="KW-0472">Membrane</keyword>
<gene>
    <name evidence="2" type="ORF">SAMN04515674_10365</name>
</gene>
<reference evidence="2 3" key="1">
    <citation type="submission" date="2016-10" db="EMBL/GenBank/DDBJ databases">
        <authorList>
            <person name="de Groot N.N."/>
        </authorList>
    </citation>
    <scope>NUCLEOTIDE SEQUENCE [LARGE SCALE GENOMIC DNA]</scope>
    <source>
        <strain evidence="3">E92,LMG 26720,CCM 7988</strain>
    </source>
</reference>
<proteinExistence type="predicted"/>
<keyword evidence="3" id="KW-1185">Reference proteome</keyword>
<organism evidence="2 3">
    <name type="scientific">Pseudarcicella hirudinis</name>
    <dbReference type="NCBI Taxonomy" id="1079859"/>
    <lineage>
        <taxon>Bacteria</taxon>
        <taxon>Pseudomonadati</taxon>
        <taxon>Bacteroidota</taxon>
        <taxon>Cytophagia</taxon>
        <taxon>Cytophagales</taxon>
        <taxon>Flectobacillaceae</taxon>
        <taxon>Pseudarcicella</taxon>
    </lineage>
</organism>
<dbReference type="OrthoDB" id="9780658at2"/>
<accession>A0A1I5Q9L5</accession>
<keyword evidence="1" id="KW-0812">Transmembrane</keyword>
<feature type="transmembrane region" description="Helical" evidence="1">
    <location>
        <begin position="6"/>
        <end position="25"/>
    </location>
</feature>
<dbReference type="AlphaFoldDB" id="A0A1I5Q9L5"/>
<dbReference type="STRING" id="1079859.SAMN04515674_10365"/>
<dbReference type="Proteomes" id="UP000199306">
    <property type="component" value="Unassembled WGS sequence"/>
</dbReference>
<name>A0A1I5Q9L5_9BACT</name>